<dbReference type="Proteomes" id="UP000034407">
    <property type="component" value="Unassembled WGS sequence"/>
</dbReference>
<accession>A0A0M3DN26</accession>
<name>A0A0M3DN26_9FIRM</name>
<keyword evidence="2" id="KW-1185">Reference proteome</keyword>
<evidence type="ECO:0000313" key="2">
    <source>
        <dbReference type="Proteomes" id="UP000034407"/>
    </source>
</evidence>
<reference evidence="1 2" key="1">
    <citation type="submission" date="2015-04" db="EMBL/GenBank/DDBJ databases">
        <title>Microcin producing Clostridium sp. JC272T.</title>
        <authorList>
            <person name="Jyothsna T."/>
            <person name="Sasikala C."/>
            <person name="Ramana C."/>
        </authorList>
    </citation>
    <scope>NUCLEOTIDE SEQUENCE [LARGE SCALE GENOMIC DNA]</scope>
    <source>
        <strain evidence="1 2">JC272</strain>
    </source>
</reference>
<dbReference type="PATRIC" id="fig|1629550.3.peg.151"/>
<dbReference type="EMBL" id="LBBT01000018">
    <property type="protein sequence ID" value="KKY02864.1"/>
    <property type="molecule type" value="Genomic_DNA"/>
</dbReference>
<proteinExistence type="predicted"/>
<evidence type="ECO:0000313" key="1">
    <source>
        <dbReference type="EMBL" id="KKY02864.1"/>
    </source>
</evidence>
<gene>
    <name evidence="1" type="ORF">VN21_00975</name>
</gene>
<organism evidence="1 2">
    <name type="scientific">Paraclostridium benzoelyticum</name>
    <dbReference type="NCBI Taxonomy" id="1629550"/>
    <lineage>
        <taxon>Bacteria</taxon>
        <taxon>Bacillati</taxon>
        <taxon>Bacillota</taxon>
        <taxon>Clostridia</taxon>
        <taxon>Peptostreptococcales</taxon>
        <taxon>Peptostreptococcaceae</taxon>
        <taxon>Paraclostridium</taxon>
    </lineage>
</organism>
<protein>
    <submittedName>
        <fullName evidence="1">Uncharacterized protein</fullName>
    </submittedName>
</protein>
<dbReference type="AlphaFoldDB" id="A0A0M3DN26"/>
<sequence length="103" mass="12019">MADLLTKVVMKNISNKALNKKICKKEENKKIENINCKEVEILKSILYKNSKKNNLNNLNNEKHINKEMKFKSLKDLNHNIVVDKNIHTNNKCKNMISLKDLAK</sequence>
<dbReference type="RefSeq" id="WP_046821616.1">
    <property type="nucleotide sequence ID" value="NZ_JBCLWQ010000002.1"/>
</dbReference>
<comment type="caution">
    <text evidence="1">The sequence shown here is derived from an EMBL/GenBank/DDBJ whole genome shotgun (WGS) entry which is preliminary data.</text>
</comment>